<comment type="caution">
    <text evidence="9">The sequence shown here is derived from an EMBL/GenBank/DDBJ whole genome shotgun (WGS) entry which is preliminary data.</text>
</comment>
<dbReference type="EMBL" id="JXCQ01000009">
    <property type="protein sequence ID" value="KIR23077.1"/>
    <property type="molecule type" value="Genomic_DNA"/>
</dbReference>
<evidence type="ECO:0000256" key="4">
    <source>
        <dbReference type="ARBA" id="ARBA00050226"/>
    </source>
</evidence>
<comment type="pathway">
    <text evidence="5">Aromatic compound metabolism; p-cumate degradation; acetaldehyde and pyruvate from p-cumate: step 2/7.</text>
</comment>
<dbReference type="InterPro" id="IPR002347">
    <property type="entry name" value="SDR_fam"/>
</dbReference>
<proteinExistence type="inferred from homology"/>
<dbReference type="GO" id="GO:0016616">
    <property type="term" value="F:oxidoreductase activity, acting on the CH-OH group of donors, NAD or NADP as acceptor"/>
    <property type="evidence" value="ECO:0007669"/>
    <property type="project" value="TreeGrafter"/>
</dbReference>
<dbReference type="AlphaFoldDB" id="A0A0D0RU49"/>
<dbReference type="RefSeq" id="WP_043047592.1">
    <property type="nucleotide sequence ID" value="NZ_JXCQ01000009.1"/>
</dbReference>
<sequence length="242" mass="26078">MKVALVTGGTRGIGLSIVELLAQEANLRVITCGTKPQPGVEFPEQVEYVQCDISHSNSVTAMIDQIIAVHSKIDILVNNAGISHVKPNGRFLIEDLEEQTWHQVLNTNLSGAFYTCKQVIPHMKKNRYGRIINISSASARFGGILASVDYISSKAGLIGLTKGLAYELRGCGITVNSVAPGRIDTDMIADAKLSDEWAEQHVPLGRLGRGEDIAGAVLFLISKHADYVHGVTLDCNGGWVIT</sequence>
<evidence type="ECO:0000313" key="10">
    <source>
        <dbReference type="Proteomes" id="UP000032210"/>
    </source>
</evidence>
<dbReference type="Proteomes" id="UP000032210">
    <property type="component" value="Unassembled WGS sequence"/>
</dbReference>
<dbReference type="PRINTS" id="PR00081">
    <property type="entry name" value="GDHRDH"/>
</dbReference>
<dbReference type="PRINTS" id="PR00080">
    <property type="entry name" value="SDRFAMILY"/>
</dbReference>
<dbReference type="GO" id="GO:0018511">
    <property type="term" value="F:2,3-dihydroxy-2,3-dihydro-p-cumate dehydrogenase activity"/>
    <property type="evidence" value="ECO:0007669"/>
    <property type="project" value="UniProtKB-EC"/>
</dbReference>
<dbReference type="PANTHER" id="PTHR42760">
    <property type="entry name" value="SHORT-CHAIN DEHYDROGENASES/REDUCTASES FAMILY MEMBER"/>
    <property type="match status" value="1"/>
</dbReference>
<dbReference type="Gene3D" id="3.40.50.720">
    <property type="entry name" value="NAD(P)-binding Rossmann-like Domain"/>
    <property type="match status" value="1"/>
</dbReference>
<keyword evidence="2 9" id="KW-0560">Oxidoreductase</keyword>
<evidence type="ECO:0000256" key="5">
    <source>
        <dbReference type="ARBA" id="ARBA00060518"/>
    </source>
</evidence>
<evidence type="ECO:0000256" key="7">
    <source>
        <dbReference type="ARBA" id="ARBA00073443"/>
    </source>
</evidence>
<gene>
    <name evidence="9" type="primary">fabG_4</name>
    <name evidence="9" type="ORF">PFLU3_14890</name>
</gene>
<name>A0A0D0RU49_PSEFL</name>
<reference evidence="9 10" key="1">
    <citation type="submission" date="2015-01" db="EMBL/GenBank/DDBJ databases">
        <title>Genome sequence of the beneficial rhizobacterium Pseudomonas fluorescens 2-79.</title>
        <authorList>
            <person name="Thuermer A."/>
            <person name="Daniel R."/>
        </authorList>
    </citation>
    <scope>NUCLEOTIDE SEQUENCE [LARGE SCALE GENOMIC DNA]</scope>
    <source>
        <strain evidence="9 10">2-79</strain>
    </source>
</reference>
<comment type="similarity">
    <text evidence="1 8">Belongs to the short-chain dehydrogenases/reductases (SDR) family.</text>
</comment>
<dbReference type="SUPFAM" id="SSF51735">
    <property type="entry name" value="NAD(P)-binding Rossmann-fold domains"/>
    <property type="match status" value="1"/>
</dbReference>
<dbReference type="PATRIC" id="fig|294.125.peg.1533"/>
<evidence type="ECO:0000256" key="1">
    <source>
        <dbReference type="ARBA" id="ARBA00006484"/>
    </source>
</evidence>
<organism evidence="9 10">
    <name type="scientific">Pseudomonas fluorescens</name>
    <dbReference type="NCBI Taxonomy" id="294"/>
    <lineage>
        <taxon>Bacteria</taxon>
        <taxon>Pseudomonadati</taxon>
        <taxon>Pseudomonadota</taxon>
        <taxon>Gammaproteobacteria</taxon>
        <taxon>Pseudomonadales</taxon>
        <taxon>Pseudomonadaceae</taxon>
        <taxon>Pseudomonas</taxon>
    </lineage>
</organism>
<evidence type="ECO:0000256" key="6">
    <source>
        <dbReference type="ARBA" id="ARBA00066455"/>
    </source>
</evidence>
<dbReference type="EC" id="1.3.1.58" evidence="6"/>
<dbReference type="PANTHER" id="PTHR42760:SF133">
    <property type="entry name" value="3-OXOACYL-[ACYL-CARRIER-PROTEIN] REDUCTASE"/>
    <property type="match status" value="1"/>
</dbReference>
<evidence type="ECO:0000256" key="8">
    <source>
        <dbReference type="RuleBase" id="RU000363"/>
    </source>
</evidence>
<accession>A0A0D0RU49</accession>
<dbReference type="GO" id="GO:0006633">
    <property type="term" value="P:fatty acid biosynthetic process"/>
    <property type="evidence" value="ECO:0007669"/>
    <property type="project" value="TreeGrafter"/>
</dbReference>
<evidence type="ECO:0000256" key="3">
    <source>
        <dbReference type="ARBA" id="ARBA00042907"/>
    </source>
</evidence>
<evidence type="ECO:0000256" key="2">
    <source>
        <dbReference type="ARBA" id="ARBA00023002"/>
    </source>
</evidence>
<dbReference type="GO" id="GO:0048038">
    <property type="term" value="F:quinone binding"/>
    <property type="evidence" value="ECO:0007669"/>
    <property type="project" value="TreeGrafter"/>
</dbReference>
<dbReference type="InterPro" id="IPR036291">
    <property type="entry name" value="NAD(P)-bd_dom_sf"/>
</dbReference>
<dbReference type="FunFam" id="3.40.50.720:FF:000173">
    <property type="entry name" value="3-oxoacyl-[acyl-carrier protein] reductase"/>
    <property type="match status" value="1"/>
</dbReference>
<dbReference type="Pfam" id="PF00106">
    <property type="entry name" value="adh_short"/>
    <property type="match status" value="1"/>
</dbReference>
<evidence type="ECO:0000313" key="9">
    <source>
        <dbReference type="EMBL" id="KIR23077.1"/>
    </source>
</evidence>
<protein>
    <recommendedName>
        <fullName evidence="7">2,3-dihydroxy-2,3-dihydro-p-cumate dehydrogenase</fullName>
        <ecNumber evidence="6">1.3.1.58</ecNumber>
    </recommendedName>
    <alternativeName>
        <fullName evidence="3">Biphenyl-2,3-dihydro-2,3-diol dehydrogenase</fullName>
    </alternativeName>
</protein>
<comment type="catalytic activity">
    <reaction evidence="4">
        <text>(2R,3S)-2,3-dihydroxy-2,3-dihydro-p-cumate + NAD(+) = 2,3-dihydroxy-p-cumate + NADH + H(+)</text>
        <dbReference type="Rhea" id="RHEA:23772"/>
        <dbReference type="ChEBI" id="CHEBI:15378"/>
        <dbReference type="ChEBI" id="CHEBI:36647"/>
        <dbReference type="ChEBI" id="CHEBI:57540"/>
        <dbReference type="ChEBI" id="CHEBI:57945"/>
        <dbReference type="ChEBI" id="CHEBI:58420"/>
        <dbReference type="EC" id="1.3.1.58"/>
    </reaction>
</comment>